<dbReference type="Proteomes" id="UP000252519">
    <property type="component" value="Unassembled WGS sequence"/>
</dbReference>
<dbReference type="AlphaFoldDB" id="A0A368G204"/>
<evidence type="ECO:0000313" key="1">
    <source>
        <dbReference type="EMBL" id="RCN36617.1"/>
    </source>
</evidence>
<keyword evidence="2" id="KW-1185">Reference proteome</keyword>
<reference evidence="1 2" key="1">
    <citation type="submission" date="2014-10" db="EMBL/GenBank/DDBJ databases">
        <title>Draft genome of the hookworm Ancylostoma caninum.</title>
        <authorList>
            <person name="Mitreva M."/>
        </authorList>
    </citation>
    <scope>NUCLEOTIDE SEQUENCE [LARGE SCALE GENOMIC DNA]</scope>
    <source>
        <strain evidence="1 2">Baltimore</strain>
    </source>
</reference>
<name>A0A368G204_ANCCA</name>
<comment type="caution">
    <text evidence="1">The sequence shown here is derived from an EMBL/GenBank/DDBJ whole genome shotgun (WGS) entry which is preliminary data.</text>
</comment>
<dbReference type="STRING" id="29170.A0A368G204"/>
<sequence>MRPFLLMIGYTLLESFVKISGNAVLARSPPKCKFLQSHTVDMTSMKICVQASRQSTTYENCPEYQFEIGYIEENPPETKFRLMDAFMEKGLPLAHAPTLPPASLMEKPYWWECCCCSL</sequence>
<dbReference type="EMBL" id="JOJR01000541">
    <property type="protein sequence ID" value="RCN36617.1"/>
    <property type="molecule type" value="Genomic_DNA"/>
</dbReference>
<evidence type="ECO:0000313" key="2">
    <source>
        <dbReference type="Proteomes" id="UP000252519"/>
    </source>
</evidence>
<accession>A0A368G204</accession>
<dbReference type="OrthoDB" id="10621104at2759"/>
<protein>
    <submittedName>
        <fullName evidence="1">Uncharacterized protein</fullName>
    </submittedName>
</protein>
<organism evidence="1 2">
    <name type="scientific">Ancylostoma caninum</name>
    <name type="common">Dog hookworm</name>
    <dbReference type="NCBI Taxonomy" id="29170"/>
    <lineage>
        <taxon>Eukaryota</taxon>
        <taxon>Metazoa</taxon>
        <taxon>Ecdysozoa</taxon>
        <taxon>Nematoda</taxon>
        <taxon>Chromadorea</taxon>
        <taxon>Rhabditida</taxon>
        <taxon>Rhabditina</taxon>
        <taxon>Rhabditomorpha</taxon>
        <taxon>Strongyloidea</taxon>
        <taxon>Ancylostomatidae</taxon>
        <taxon>Ancylostomatinae</taxon>
        <taxon>Ancylostoma</taxon>
    </lineage>
</organism>
<proteinExistence type="predicted"/>
<gene>
    <name evidence="1" type="ORF">ANCCAN_17503</name>
</gene>